<dbReference type="Proteomes" id="UP001149090">
    <property type="component" value="Unassembled WGS sequence"/>
</dbReference>
<evidence type="ECO:0000313" key="2">
    <source>
        <dbReference type="Proteomes" id="UP001149090"/>
    </source>
</evidence>
<name>A0A9Q0RCD2_ANAIG</name>
<comment type="caution">
    <text evidence="1">The sequence shown here is derived from an EMBL/GenBank/DDBJ whole genome shotgun (WGS) entry which is preliminary data.</text>
</comment>
<dbReference type="AlphaFoldDB" id="A0A9Q0RCD2"/>
<reference evidence="1" key="1">
    <citation type="submission" date="2022-10" db="EMBL/GenBank/DDBJ databases">
        <title>Novel sulphate-reducing endosymbionts in the free-living metamonad Anaeramoeba.</title>
        <authorList>
            <person name="Jerlstrom-Hultqvist J."/>
            <person name="Cepicka I."/>
            <person name="Gallot-Lavallee L."/>
            <person name="Salas-Leiva D."/>
            <person name="Curtis B.A."/>
            <person name="Zahonova K."/>
            <person name="Pipaliya S."/>
            <person name="Dacks J."/>
            <person name="Roger A.J."/>
        </authorList>
    </citation>
    <scope>NUCLEOTIDE SEQUENCE</scope>
    <source>
        <strain evidence="1">BMAN</strain>
    </source>
</reference>
<evidence type="ECO:0000313" key="1">
    <source>
        <dbReference type="EMBL" id="KAJ5075236.1"/>
    </source>
</evidence>
<proteinExistence type="predicted"/>
<protein>
    <submittedName>
        <fullName evidence="1">Uncharacterized protein</fullName>
    </submittedName>
</protein>
<gene>
    <name evidence="1" type="ORF">M0811_07589</name>
</gene>
<dbReference type="EMBL" id="JAPDFW010000066">
    <property type="protein sequence ID" value="KAJ5075236.1"/>
    <property type="molecule type" value="Genomic_DNA"/>
</dbReference>
<keyword evidence="2" id="KW-1185">Reference proteome</keyword>
<sequence>MGNLERSITKYSNNPNENPLLSEMNIVLKMMGKEETPIIGYQEEISEAHILTQKKWRYSGKKSIIRINFGNDKESRDTIFNFIYFFDPIKISKNSVTIQKRTYNTSYIIYMTKIDPAAIFDIMNSNRNEQAIAKFRTFLSGENVQVNKPQENLISNEIDLEEPLNVIQDFDDRNSSIPICRIERKPLPSTCCGCCDGGDWWNADYPIYIDGDGVSWKKENTTICDF</sequence>
<accession>A0A9Q0RCD2</accession>
<organism evidence="1 2">
    <name type="scientific">Anaeramoeba ignava</name>
    <name type="common">Anaerobic marine amoeba</name>
    <dbReference type="NCBI Taxonomy" id="1746090"/>
    <lineage>
        <taxon>Eukaryota</taxon>
        <taxon>Metamonada</taxon>
        <taxon>Anaeramoebidae</taxon>
        <taxon>Anaeramoeba</taxon>
    </lineage>
</organism>